<reference evidence="2" key="1">
    <citation type="submission" date="2021-02" db="EMBL/GenBank/DDBJ databases">
        <title>Natronoglycomyces albus gen. nov., sp. nov, a haloalkaliphilic actinobacterium from a soda solonchak soil.</title>
        <authorList>
            <person name="Sorokin D.Y."/>
            <person name="Khijniak T.V."/>
            <person name="Zakharycheva A.P."/>
            <person name="Boueva O.V."/>
            <person name="Ariskina E.V."/>
            <person name="Hahnke R.L."/>
            <person name="Bunk B."/>
            <person name="Sproer C."/>
            <person name="Schumann P."/>
            <person name="Evtushenko L.I."/>
            <person name="Kublanov I.V."/>
        </authorList>
    </citation>
    <scope>NUCLEOTIDE SEQUENCE</scope>
    <source>
        <strain evidence="2">DSM 106290</strain>
        <plasmid evidence="2">p1</plasmid>
    </source>
</reference>
<organism evidence="2 3">
    <name type="scientific">Natronoglycomyces albus</name>
    <dbReference type="NCBI Taxonomy" id="2811108"/>
    <lineage>
        <taxon>Bacteria</taxon>
        <taxon>Bacillati</taxon>
        <taxon>Actinomycetota</taxon>
        <taxon>Actinomycetes</taxon>
        <taxon>Glycomycetales</taxon>
        <taxon>Glycomycetaceae</taxon>
        <taxon>Natronoglycomyces</taxon>
    </lineage>
</organism>
<evidence type="ECO:0000313" key="3">
    <source>
        <dbReference type="Proteomes" id="UP000662939"/>
    </source>
</evidence>
<evidence type="ECO:0000259" key="1">
    <source>
        <dbReference type="Pfam" id="PF21068"/>
    </source>
</evidence>
<dbReference type="GO" id="GO:0009432">
    <property type="term" value="P:SOS response"/>
    <property type="evidence" value="ECO:0007669"/>
    <property type="project" value="TreeGrafter"/>
</dbReference>
<dbReference type="PANTHER" id="PTHR21621">
    <property type="entry name" value="RIBOSOMAL PROTEIN S6 MODIFICATION PROTEIN"/>
    <property type="match status" value="1"/>
</dbReference>
<dbReference type="KEGG" id="nav:JQS30_16985"/>
<dbReference type="GO" id="GO:0005737">
    <property type="term" value="C:cytoplasm"/>
    <property type="evidence" value="ECO:0007669"/>
    <property type="project" value="TreeGrafter"/>
</dbReference>
<dbReference type="Pfam" id="PF21068">
    <property type="entry name" value="ATPgraspMvdD"/>
    <property type="match status" value="1"/>
</dbReference>
<dbReference type="EMBL" id="CP070498">
    <property type="protein sequence ID" value="QSB07199.1"/>
    <property type="molecule type" value="Genomic_DNA"/>
</dbReference>
<dbReference type="InterPro" id="IPR026449">
    <property type="entry name" value="GRASP_SAV_5884"/>
</dbReference>
<sequence>MTVLVLTHHSDITADLVVVALDQLDVPVFRVDPADIGSGTDLDASFTGTVWEGYLRVGSRTVDLADIRSVYYRRPTAWTGPEGMEPAEVAWAAEEVRAGFGGVLMSLDRLWINHPRLAMWASNKPVQLATAAACGFDVPTTLVTNVPDSAIEFASTAETIIYKTLSGSPRVQGAAIYTTRLDQAAVTEKAESITYTLHQFQHEIPKAFEVRLTVVGTELFAARIDAGSEETRLDWRVDYDALSWSRIEVPAQITAAVRTFMNRFELEFSTFDFAVSPSNAWFLFEANINGQWGFVEQHTKAPIAAAIARRLAEGKPTA</sequence>
<evidence type="ECO:0000313" key="2">
    <source>
        <dbReference type="EMBL" id="QSB07199.1"/>
    </source>
</evidence>
<feature type="domain" description="MvdD-like pre-ATP grasp" evidence="1">
    <location>
        <begin position="2"/>
        <end position="114"/>
    </location>
</feature>
<protein>
    <submittedName>
        <fullName evidence="2">ATP-grasp ribosomal peptide maturase</fullName>
    </submittedName>
</protein>
<dbReference type="InterPro" id="IPR048936">
    <property type="entry name" value="MvdD-like_ATPgrasp"/>
</dbReference>
<keyword evidence="2" id="KW-0614">Plasmid</keyword>
<keyword evidence="3" id="KW-1185">Reference proteome</keyword>
<dbReference type="RefSeq" id="WP_213173194.1">
    <property type="nucleotide sequence ID" value="NZ_CP070498.1"/>
</dbReference>
<gene>
    <name evidence="2" type="primary">tgmB</name>
    <name evidence="2" type="ORF">JQS30_16985</name>
</gene>
<dbReference type="NCBIfam" id="TIGR04187">
    <property type="entry name" value="GRASP_SAV_5884"/>
    <property type="match status" value="1"/>
</dbReference>
<dbReference type="GO" id="GO:0018169">
    <property type="term" value="F:ribosomal S6-glutamic acid ligase activity"/>
    <property type="evidence" value="ECO:0007669"/>
    <property type="project" value="TreeGrafter"/>
</dbReference>
<dbReference type="Gene3D" id="3.30.470.20">
    <property type="entry name" value="ATP-grasp fold, B domain"/>
    <property type="match status" value="1"/>
</dbReference>
<proteinExistence type="predicted"/>
<dbReference type="Proteomes" id="UP000662939">
    <property type="component" value="Plasmid p1"/>
</dbReference>
<accession>A0A895XVC1</accession>
<dbReference type="SUPFAM" id="SSF56059">
    <property type="entry name" value="Glutathione synthetase ATP-binding domain-like"/>
    <property type="match status" value="1"/>
</dbReference>
<dbReference type="PANTHER" id="PTHR21621:SF0">
    <property type="entry name" value="BETA-CITRYLGLUTAMATE SYNTHASE B-RELATED"/>
    <property type="match status" value="1"/>
</dbReference>
<geneLocation type="plasmid" evidence="2 3">
    <name>p1</name>
</geneLocation>
<dbReference type="AlphaFoldDB" id="A0A895XVC1"/>
<name>A0A895XVC1_9ACTN</name>